<protein>
    <submittedName>
        <fullName evidence="9">MCE family protein</fullName>
    </submittedName>
</protein>
<keyword evidence="3" id="KW-0997">Cell inner membrane</keyword>
<dbReference type="PANTHER" id="PTHR30462:SF0">
    <property type="entry name" value="INTERMEMBRANE TRANSPORT PROTEIN YEBT"/>
    <property type="match status" value="1"/>
</dbReference>
<comment type="subcellular location">
    <subcellularLocation>
        <location evidence="1">Cell inner membrane</location>
    </subcellularLocation>
</comment>
<feature type="transmembrane region" description="Helical" evidence="7">
    <location>
        <begin position="37"/>
        <end position="58"/>
    </location>
</feature>
<dbReference type="STRING" id="863227.GCA_000373005_05511"/>
<dbReference type="InterPro" id="IPR051800">
    <property type="entry name" value="PqiA-PqiB_transport"/>
</dbReference>
<name>A0A2N7X187_9BURK</name>
<feature type="domain" description="Mce/MlaD" evidence="8">
    <location>
        <begin position="60"/>
        <end position="135"/>
    </location>
</feature>
<dbReference type="OrthoDB" id="9806984at2"/>
<evidence type="ECO:0000313" key="10">
    <source>
        <dbReference type="Proteomes" id="UP000235777"/>
    </source>
</evidence>
<evidence type="ECO:0000313" key="9">
    <source>
        <dbReference type="EMBL" id="PMS35255.1"/>
    </source>
</evidence>
<comment type="caution">
    <text evidence="9">The sequence shown here is derived from an EMBL/GenBank/DDBJ whole genome shotgun (WGS) entry which is preliminary data.</text>
</comment>
<gene>
    <name evidence="9" type="ORF">C0Z20_19280</name>
</gene>
<keyword evidence="10" id="KW-1185">Reference proteome</keyword>
<dbReference type="Pfam" id="PF02470">
    <property type="entry name" value="MlaD"/>
    <property type="match status" value="3"/>
</dbReference>
<organism evidence="9 10">
    <name type="scientific">Trinickia symbiotica</name>
    <dbReference type="NCBI Taxonomy" id="863227"/>
    <lineage>
        <taxon>Bacteria</taxon>
        <taxon>Pseudomonadati</taxon>
        <taxon>Pseudomonadota</taxon>
        <taxon>Betaproteobacteria</taxon>
        <taxon>Burkholderiales</taxon>
        <taxon>Burkholderiaceae</taxon>
        <taxon>Trinickia</taxon>
    </lineage>
</organism>
<evidence type="ECO:0000256" key="1">
    <source>
        <dbReference type="ARBA" id="ARBA00004533"/>
    </source>
</evidence>
<reference evidence="9 10" key="1">
    <citation type="submission" date="2018-01" db="EMBL/GenBank/DDBJ databases">
        <title>Whole genome analyses suggest that Burkholderia sensu lato contains two further novel genera in the rhizoxinica-symbiotica group Mycetohabitans gen. nov., and Trinickia gen. nov.: implications for the evolution of diazotrophy and nodulation in the Burkholderiaceae.</title>
        <authorList>
            <person name="Estrada-de los Santos P."/>
            <person name="Palmer M."/>
            <person name="Chavez-Ramirez B."/>
            <person name="Beukes C."/>
            <person name="Steenkamp E.T."/>
            <person name="Hirsch A.M."/>
            <person name="Manyaka P."/>
            <person name="Maluk M."/>
            <person name="Lafos M."/>
            <person name="Crook M."/>
            <person name="Gross E."/>
            <person name="Simon M.F."/>
            <person name="Bueno dos Reis Junior F."/>
            <person name="Poole P.S."/>
            <person name="Venter S.N."/>
            <person name="James E.K."/>
        </authorList>
    </citation>
    <scope>NUCLEOTIDE SEQUENCE [LARGE SCALE GENOMIC DNA]</scope>
    <source>
        <strain evidence="9 10">JPY 581</strain>
    </source>
</reference>
<dbReference type="RefSeq" id="WP_083925841.1">
    <property type="nucleotide sequence ID" value="NZ_KB890219.1"/>
</dbReference>
<evidence type="ECO:0000256" key="2">
    <source>
        <dbReference type="ARBA" id="ARBA00022475"/>
    </source>
</evidence>
<dbReference type="PANTHER" id="PTHR30462">
    <property type="entry name" value="INTERMEMBRANE TRANSPORT PROTEIN PQIB-RELATED"/>
    <property type="match status" value="1"/>
</dbReference>
<accession>A0A2N7X187</accession>
<dbReference type="Proteomes" id="UP000235777">
    <property type="component" value="Unassembled WGS sequence"/>
</dbReference>
<dbReference type="EMBL" id="PNYC01000012">
    <property type="protein sequence ID" value="PMS35255.1"/>
    <property type="molecule type" value="Genomic_DNA"/>
</dbReference>
<feature type="domain" description="Mce/MlaD" evidence="8">
    <location>
        <begin position="181"/>
        <end position="249"/>
    </location>
</feature>
<evidence type="ECO:0000256" key="4">
    <source>
        <dbReference type="ARBA" id="ARBA00022692"/>
    </source>
</evidence>
<evidence type="ECO:0000256" key="7">
    <source>
        <dbReference type="SAM" id="Phobius"/>
    </source>
</evidence>
<keyword evidence="2" id="KW-1003">Cell membrane</keyword>
<dbReference type="GO" id="GO:0005886">
    <property type="term" value="C:plasma membrane"/>
    <property type="evidence" value="ECO:0007669"/>
    <property type="project" value="UniProtKB-SubCell"/>
</dbReference>
<evidence type="ECO:0000259" key="8">
    <source>
        <dbReference type="Pfam" id="PF02470"/>
    </source>
</evidence>
<dbReference type="AlphaFoldDB" id="A0A2N7X187"/>
<sequence length="548" mass="59309">MQWSGKVNKLSGRKENEDAVDFPTAVAAKRSRRRIQIVWIVPLVAILIAGGLLVQSIMQRGPTITIRFATADGIEAGKTKIKFKNVDIGVIKGLALSDDHKTVVASAEMTRSAASMLVDDTRFWVVRPRIAGGTVSGISTLLSGSHIGMDIGRSEKARRDFVGLESPPVLATGTPGRAFMLKSKNIGSLDIGSPIFFRRLQVGQIVSYALDPDGAGMTIQVFINAPYDKYVTDDTRFWHASGVDVKLDTTGVTIDTESMVSILIGGLAFENLPESTKGAEAEALREYELFATRAEAMKPHDTIVDKYVLNFKESVRGLTVGAPVDFRGIVIGEVTAIRAHFDPATREFSVPVDVNIYPERLISRDNWDGSAGSTSAEGKQFANYLISKGLRAQLRTGSLLTGQLYVAFDFFPAAPKTAVDWSNKPPQLPTVPGNLQGLQDSITSLVTKLNAIPFEGLSTDLRKTLGDADVLLKTINTDIAPDAKATLAAAREALSSANRTLQSDSPLQQSTAETMHELSRAAVSIRSLAEYLERHPEALIRGKTDEKP</sequence>
<evidence type="ECO:0000256" key="5">
    <source>
        <dbReference type="ARBA" id="ARBA00022989"/>
    </source>
</evidence>
<evidence type="ECO:0000256" key="3">
    <source>
        <dbReference type="ARBA" id="ARBA00022519"/>
    </source>
</evidence>
<evidence type="ECO:0000256" key="6">
    <source>
        <dbReference type="ARBA" id="ARBA00023136"/>
    </source>
</evidence>
<keyword evidence="6 7" id="KW-0472">Membrane</keyword>
<dbReference type="InterPro" id="IPR003399">
    <property type="entry name" value="Mce/MlaD"/>
</dbReference>
<feature type="domain" description="Mce/MlaD" evidence="8">
    <location>
        <begin position="307"/>
        <end position="409"/>
    </location>
</feature>
<proteinExistence type="predicted"/>
<keyword evidence="5 7" id="KW-1133">Transmembrane helix</keyword>
<keyword evidence="4 7" id="KW-0812">Transmembrane</keyword>